<dbReference type="PANTHER" id="PTHR39596:SF3">
    <property type="entry name" value="HETEROKARYON INCOMPATIBILITY DOMAIN-CONTAINING PROTEIN"/>
    <property type="match status" value="1"/>
</dbReference>
<keyword evidence="1" id="KW-0812">Transmembrane</keyword>
<keyword evidence="1" id="KW-0472">Membrane</keyword>
<keyword evidence="1" id="KW-1133">Transmembrane helix</keyword>
<organism evidence="2 3">
    <name type="scientific">Phialocephala subalpina</name>
    <dbReference type="NCBI Taxonomy" id="576137"/>
    <lineage>
        <taxon>Eukaryota</taxon>
        <taxon>Fungi</taxon>
        <taxon>Dikarya</taxon>
        <taxon>Ascomycota</taxon>
        <taxon>Pezizomycotina</taxon>
        <taxon>Leotiomycetes</taxon>
        <taxon>Helotiales</taxon>
        <taxon>Mollisiaceae</taxon>
        <taxon>Phialocephala</taxon>
        <taxon>Phialocephala fortinii species complex</taxon>
    </lineage>
</organism>
<protein>
    <recommendedName>
        <fullName evidence="4">Heterokaryon incompatibility domain-containing protein</fullName>
    </recommendedName>
</protein>
<dbReference type="EMBL" id="FJOG01000013">
    <property type="protein sequence ID" value="CZR58952.1"/>
    <property type="molecule type" value="Genomic_DNA"/>
</dbReference>
<evidence type="ECO:0000313" key="3">
    <source>
        <dbReference type="Proteomes" id="UP000184330"/>
    </source>
</evidence>
<proteinExistence type="predicted"/>
<reference evidence="2 3" key="1">
    <citation type="submission" date="2016-03" db="EMBL/GenBank/DDBJ databases">
        <authorList>
            <person name="Ploux O."/>
        </authorList>
    </citation>
    <scope>NUCLEOTIDE SEQUENCE [LARGE SCALE GENOMIC DNA]</scope>
    <source>
        <strain evidence="2 3">UAMH 11012</strain>
    </source>
</reference>
<accession>A0A1L7X1S0</accession>
<dbReference type="AlphaFoldDB" id="A0A1L7X1S0"/>
<evidence type="ECO:0000256" key="1">
    <source>
        <dbReference type="SAM" id="Phobius"/>
    </source>
</evidence>
<name>A0A1L7X1S0_9HELO</name>
<evidence type="ECO:0008006" key="4">
    <source>
        <dbReference type="Google" id="ProtNLM"/>
    </source>
</evidence>
<dbReference type="Proteomes" id="UP000184330">
    <property type="component" value="Unassembled WGS sequence"/>
</dbReference>
<dbReference type="PANTHER" id="PTHR39596">
    <property type="match status" value="1"/>
</dbReference>
<keyword evidence="3" id="KW-1185">Reference proteome</keyword>
<sequence length="930" mass="105828">MDHLLRPQDCIDLGIELRYLCDDTDFVDLAAFPTRHGMTLNSQGRLSIEELHQHRRLREAHFLQAWLFFGTLKECFGNDFHLDDYIATLETSQHKLVHTRGLGEMLTRKDNHLLRLKGTDAEAEKQERDRLHNLILHVAQCCAELDRWHDPENFDPEWAIVLLSVKLLIQSLDLDARLDRQLHKPHHVDDPSFALLRTAMLKQRGWCSHHVQELGSANTYHALFYLASLRRYLGQWIDHSFCEATDQCTAYNVNELTHRVLHVEQGCDCASIKAPTTNMDIINSGSIPFVQCDRKKGFTPEISHGIVRPGTKYVAISHIWSDGLGNLLANELPQCQLDRILDRVEALNAKHRSSLLPQSLQQKYQSVREIVFGPPTTRVNFWVDVFCNPVVPHNSDPAYKEHIKNVLAMGISRLMPTYIFAEYVLILDHEVQQATLSQGQTELQSRLAVSDWRSRCWTHQEYCFSRLPLYQCSDGLGSLIKMDEATDFKGGSMQESVCRELQNLSPTALQSTTGIQDPLSQVLGLGYTSKSPEDLENQRQLRFLCVWNDLSRKNITHNDDSLEILANLLELRAGDLLDLLPKDQMKAVLGSHKKLPMDLLFSSTKRYQDVEEDQWIPRFPKGGEPLREQSLQVQLTPSGLLIPSRYFDHGQSAQQGCTLIAVEVLNTRGQNWTLNIPNARNDADKKMWVSLQNTNKEDPLSVPDESDIILILDTSFSGVETITRRGQPGCCLVVKERGSLEQNKTQTSYICQVLWGRGTSGREYQSTGTEDGKMLGADSPDVLIVSDVAIWKKVEARRDLFMPKSFGSRAKMTLILAFHIVAAHILGILGILNPIRWVGDLNWCTISIIVLEIAIYRTSQWVAEVCVRRANDYLQLQSFQSDWTADEAVLRRLGKALSKLDNENLPWQSRFMVMLLKLLVWVEGVISSSR</sequence>
<dbReference type="STRING" id="576137.A0A1L7X1S0"/>
<feature type="transmembrane region" description="Helical" evidence="1">
    <location>
        <begin position="812"/>
        <end position="832"/>
    </location>
</feature>
<dbReference type="OrthoDB" id="5398779at2759"/>
<evidence type="ECO:0000313" key="2">
    <source>
        <dbReference type="EMBL" id="CZR58952.1"/>
    </source>
</evidence>
<gene>
    <name evidence="2" type="ORF">PAC_08844</name>
</gene>